<dbReference type="AlphaFoldDB" id="A0AAV0F3D1"/>
<dbReference type="GO" id="GO:0009507">
    <property type="term" value="C:chloroplast"/>
    <property type="evidence" value="ECO:0007669"/>
    <property type="project" value="TreeGrafter"/>
</dbReference>
<feature type="transmembrane region" description="Helical" evidence="1">
    <location>
        <begin position="300"/>
        <end position="327"/>
    </location>
</feature>
<feature type="transmembrane region" description="Helical" evidence="1">
    <location>
        <begin position="258"/>
        <end position="280"/>
    </location>
</feature>
<dbReference type="PANTHER" id="PTHR36802">
    <property type="entry name" value="OS02G0815400 PROTEIN"/>
    <property type="match status" value="1"/>
</dbReference>
<gene>
    <name evidence="2" type="ORF">CEPIT_LOCUS30253</name>
</gene>
<keyword evidence="3" id="KW-1185">Reference proteome</keyword>
<dbReference type="Proteomes" id="UP001152523">
    <property type="component" value="Unassembled WGS sequence"/>
</dbReference>
<accession>A0AAV0F3D1</accession>
<dbReference type="EMBL" id="CAMAPF010000958">
    <property type="protein sequence ID" value="CAH9129953.1"/>
    <property type="molecule type" value="Genomic_DNA"/>
</dbReference>
<keyword evidence="1" id="KW-0812">Transmembrane</keyword>
<keyword evidence="1" id="KW-0472">Membrane</keyword>
<keyword evidence="1" id="KW-1133">Transmembrane helix</keyword>
<protein>
    <submittedName>
        <fullName evidence="2">Uncharacterized protein</fullName>
    </submittedName>
</protein>
<reference evidence="2" key="1">
    <citation type="submission" date="2022-07" db="EMBL/GenBank/DDBJ databases">
        <authorList>
            <person name="Macas J."/>
            <person name="Novak P."/>
            <person name="Neumann P."/>
        </authorList>
    </citation>
    <scope>NUCLEOTIDE SEQUENCE</scope>
</reference>
<sequence length="335" mass="36184">MIQEGHHLGRLINKAFRFPSKNLSMASIPSALLGLQLPDHQCPHLTLHFPRNYSNTPPSLHFPGPGFHTINPLKIKSSRAVKFAATGSDSTKPLEPDPQTLLQEVADSFALPADYFSQLPSDLRLDLNDAAFDLSNGQVQLECGEELGETLVNISRAWELADTSTSTALMNKVPQLESSLTGYQKSALGKRLLSAGRRFQAMGQYGAGEVQLIAEVMMRSGMLLSRCSVSGGTDEKLKQQTQTLKFGELQVALTSGKAYFGAAIGAVFGILSWVLSQRVASIPESSFQYSNDNALLLSKSLHGALLALLYSSAILSAVTTVGLILLARQLKPDDK</sequence>
<dbReference type="PANTHER" id="PTHR36802:SF1">
    <property type="entry name" value="OS02G0815400 PROTEIN"/>
    <property type="match status" value="1"/>
</dbReference>
<evidence type="ECO:0000256" key="1">
    <source>
        <dbReference type="SAM" id="Phobius"/>
    </source>
</evidence>
<proteinExistence type="predicted"/>
<evidence type="ECO:0000313" key="3">
    <source>
        <dbReference type="Proteomes" id="UP001152523"/>
    </source>
</evidence>
<organism evidence="2 3">
    <name type="scientific">Cuscuta epithymum</name>
    <dbReference type="NCBI Taxonomy" id="186058"/>
    <lineage>
        <taxon>Eukaryota</taxon>
        <taxon>Viridiplantae</taxon>
        <taxon>Streptophyta</taxon>
        <taxon>Embryophyta</taxon>
        <taxon>Tracheophyta</taxon>
        <taxon>Spermatophyta</taxon>
        <taxon>Magnoliopsida</taxon>
        <taxon>eudicotyledons</taxon>
        <taxon>Gunneridae</taxon>
        <taxon>Pentapetalae</taxon>
        <taxon>asterids</taxon>
        <taxon>lamiids</taxon>
        <taxon>Solanales</taxon>
        <taxon>Convolvulaceae</taxon>
        <taxon>Cuscuteae</taxon>
        <taxon>Cuscuta</taxon>
        <taxon>Cuscuta subgen. Cuscuta</taxon>
    </lineage>
</organism>
<evidence type="ECO:0000313" key="2">
    <source>
        <dbReference type="EMBL" id="CAH9129953.1"/>
    </source>
</evidence>
<comment type="caution">
    <text evidence="2">The sequence shown here is derived from an EMBL/GenBank/DDBJ whole genome shotgun (WGS) entry which is preliminary data.</text>
</comment>
<name>A0AAV0F3D1_9ASTE</name>